<reference evidence="1" key="1">
    <citation type="journal article" date="2012" name="Nat. Genet.">
        <title>Whole-genome sequence of Schistosoma haematobium.</title>
        <authorList>
            <person name="Young N.D."/>
            <person name="Jex A.R."/>
            <person name="Li B."/>
            <person name="Liu S."/>
            <person name="Yang L."/>
            <person name="Xiong Z."/>
            <person name="Li Y."/>
            <person name="Cantacessi C."/>
            <person name="Hall R.S."/>
            <person name="Xu X."/>
            <person name="Chen F."/>
            <person name="Wu X."/>
            <person name="Zerlotini A."/>
            <person name="Oliveira G."/>
            <person name="Hofmann A."/>
            <person name="Zhang G."/>
            <person name="Fang X."/>
            <person name="Kang Y."/>
            <person name="Campbell B.E."/>
            <person name="Loukas A."/>
            <person name="Ranganathan S."/>
            <person name="Rollinson D."/>
            <person name="Rinaldi G."/>
            <person name="Brindley P.J."/>
            <person name="Yang H."/>
            <person name="Wang J."/>
            <person name="Wang J."/>
            <person name="Gasser R.B."/>
        </authorList>
    </citation>
    <scope>NUCLEOTIDE SEQUENCE</scope>
</reference>
<reference evidence="1" key="2">
    <citation type="journal article" date="2019" name="Gigascience">
        <title>High-quality Schistosoma haematobium genome achieved by single-molecule and long-range sequencing.</title>
        <authorList>
            <person name="Stroehlein A.J."/>
            <person name="Korhonen P.K."/>
            <person name="Chong T.M."/>
            <person name="Lim Y.L."/>
            <person name="Chan K.G."/>
            <person name="Webster B."/>
            <person name="Rollinson D."/>
            <person name="Brindley P.J."/>
            <person name="Gasser R.B."/>
            <person name="Young N.D."/>
        </authorList>
    </citation>
    <scope>NUCLEOTIDE SEQUENCE</scope>
</reference>
<comment type="caution">
    <text evidence="1">The sequence shown here is derived from an EMBL/GenBank/DDBJ whole genome shotgun (WGS) entry which is preliminary data.</text>
</comment>
<reference evidence="1" key="3">
    <citation type="submission" date="2021-06" db="EMBL/GenBank/DDBJ databases">
        <title>Chromosome-level genome assembly for S. haematobium.</title>
        <authorList>
            <person name="Stroehlein A.J."/>
        </authorList>
    </citation>
    <scope>NUCLEOTIDE SEQUENCE</scope>
</reference>
<protein>
    <submittedName>
        <fullName evidence="1">FUN14 domain-containing protein 1</fullName>
    </submittedName>
</protein>
<dbReference type="CTD" id="139341"/>
<evidence type="ECO:0000313" key="2">
    <source>
        <dbReference type="Proteomes" id="UP000471633"/>
    </source>
</evidence>
<gene>
    <name evidence="1" type="primary">FUNDC1</name>
    <name evidence="1" type="ORF">MS3_00004615</name>
</gene>
<dbReference type="AlphaFoldDB" id="A0A922S456"/>
<organism evidence="1 2">
    <name type="scientific">Schistosoma haematobium</name>
    <name type="common">Blood fluke</name>
    <dbReference type="NCBI Taxonomy" id="6185"/>
    <lineage>
        <taxon>Eukaryota</taxon>
        <taxon>Metazoa</taxon>
        <taxon>Spiralia</taxon>
        <taxon>Lophotrochozoa</taxon>
        <taxon>Platyhelminthes</taxon>
        <taxon>Trematoda</taxon>
        <taxon>Digenea</taxon>
        <taxon>Strigeidida</taxon>
        <taxon>Schistosomatoidea</taxon>
        <taxon>Schistosomatidae</taxon>
        <taxon>Schistosoma</taxon>
    </lineage>
</organism>
<dbReference type="EMBL" id="AMPZ03000002">
    <property type="protein sequence ID" value="KAH9592818.1"/>
    <property type="molecule type" value="Genomic_DNA"/>
</dbReference>
<dbReference type="KEGG" id="shx:MS3_00004615"/>
<keyword evidence="2" id="KW-1185">Reference proteome</keyword>
<dbReference type="RefSeq" id="XP_051072740.1">
    <property type="nucleotide sequence ID" value="XM_051212551.1"/>
</dbReference>
<accession>A0A922S456</accession>
<dbReference type="PANTHER" id="PTHR47027">
    <property type="entry name" value="REVERSE TRANSCRIPTASE DOMAIN-CONTAINING PROTEIN"/>
    <property type="match status" value="1"/>
</dbReference>
<name>A0A922S456_SCHHA</name>
<dbReference type="Proteomes" id="UP000471633">
    <property type="component" value="Unassembled WGS sequence"/>
</dbReference>
<reference evidence="1" key="4">
    <citation type="journal article" date="2022" name="PLoS Pathog.">
        <title>Chromosome-level genome of Schistosoma haematobium underpins genome-wide explorations of molecular variation.</title>
        <authorList>
            <person name="Stroehlein A.J."/>
            <person name="Korhonen P.K."/>
            <person name="Lee V.V."/>
            <person name="Ralph S.A."/>
            <person name="Mentink-Kane M."/>
            <person name="You H."/>
            <person name="McManus D.P."/>
            <person name="Tchuente L.T."/>
            <person name="Stothard J.R."/>
            <person name="Kaur P."/>
            <person name="Dudchenko O."/>
            <person name="Aiden E.L."/>
            <person name="Yang B."/>
            <person name="Yang H."/>
            <person name="Emery A.M."/>
            <person name="Webster B.L."/>
            <person name="Brindley P.J."/>
            <person name="Rollinson D."/>
            <person name="Chang B.C.H."/>
            <person name="Gasser R.B."/>
            <person name="Young N.D."/>
        </authorList>
    </citation>
    <scope>NUCLEOTIDE SEQUENCE</scope>
</reference>
<dbReference type="PANTHER" id="PTHR47027:SF20">
    <property type="entry name" value="REVERSE TRANSCRIPTASE-LIKE PROTEIN WITH RNA-DIRECTED DNA POLYMERASE DOMAIN"/>
    <property type="match status" value="1"/>
</dbReference>
<dbReference type="GeneID" id="24595332"/>
<evidence type="ECO:0000313" key="1">
    <source>
        <dbReference type="EMBL" id="KAH9592818.1"/>
    </source>
</evidence>
<proteinExistence type="predicted"/>
<sequence>MSNRQILAKALVRSVLLYGSETLPVRVNDIHRLLVFDHRCLQNIVRISWDHRVNNAVVRKRVLGKDGKSIDDVVKLHQLRWLGHVLRIPNHRLSRRAIFYGVGVDWKKARSGQTKTWRKSIKSLTSGLSHVGRCTLPGWDLRNESNRWLETLNDMAQNSLQWRRCIHSLCSPKF</sequence>